<reference evidence="2 3" key="1">
    <citation type="submission" date="2014-11" db="EMBL/GenBank/DDBJ databases">
        <authorList>
            <person name="Zhu J."/>
            <person name="Qi W."/>
            <person name="Song R."/>
        </authorList>
    </citation>
    <scope>NUCLEOTIDE SEQUENCE [LARGE SCALE GENOMIC DNA]</scope>
</reference>
<feature type="region of interest" description="Disordered" evidence="1">
    <location>
        <begin position="1"/>
        <end position="108"/>
    </location>
</feature>
<dbReference type="Proteomes" id="UP000041254">
    <property type="component" value="Unassembled WGS sequence"/>
</dbReference>
<evidence type="ECO:0000313" key="2">
    <source>
        <dbReference type="EMBL" id="CEL93167.1"/>
    </source>
</evidence>
<feature type="region of interest" description="Disordered" evidence="1">
    <location>
        <begin position="462"/>
        <end position="498"/>
    </location>
</feature>
<evidence type="ECO:0000256" key="1">
    <source>
        <dbReference type="SAM" id="MobiDB-lite"/>
    </source>
</evidence>
<feature type="region of interest" description="Disordered" evidence="1">
    <location>
        <begin position="130"/>
        <end position="219"/>
    </location>
</feature>
<sequence>MSADEFMFIDEEPSIGVRDIQPEQHNHWHADRQMRPPPTQPSLTLDKGRVHLEKIGGQDAIRPDQSTEERHAVDEGEQGDSGKGDDPAAGGQRPHVDGSVVDGEDVSIDKSAVATPPFALSDAIARWKSTLTPTQGAARPQSPAKGPSNDPTATPTPSKHAHGHSPGVDQDTAAGRSLAVAPQHASCRERPLKRRLSPQQDGDSEADASGKEAKRDGSSKVWLKSIEEATVGCFASGCGLRRELRAVVAVLMRDYWTHCNNVLRVEPQIAGMGLMQPDEREAMGKQLTDFREQGRMHHVNALAGALYTLIPPLLARPALLTLLSLPPDEHAECVKIIAADILESRLVPQGVDTTLTRTEHCADAFREGVLSSRFVVERATFLSSMPPFGVFDVDERLRALRGTDTPEGDSRAPEEAVPMPQDDSHQRFNEAAEATSPVATQTAAELTILPLPCRGWQFVPGSNSKATGDASTTWDTSTTGRSSWHSLTDPSPLTSQTPTNTADLVATILSANPPGIGQNAGWPGETEGLGKGGKPPLHM</sequence>
<accession>A0A0G4ECW7</accession>
<feature type="region of interest" description="Disordered" evidence="1">
    <location>
        <begin position="515"/>
        <end position="539"/>
    </location>
</feature>
<keyword evidence="3" id="KW-1185">Reference proteome</keyword>
<dbReference type="EMBL" id="CDMY01000144">
    <property type="protein sequence ID" value="CEL93167.1"/>
    <property type="molecule type" value="Genomic_DNA"/>
</dbReference>
<name>A0A0G4ECW7_VITBC</name>
<feature type="compositionally biased region" description="Basic and acidic residues" evidence="1">
    <location>
        <begin position="20"/>
        <end position="34"/>
    </location>
</feature>
<protein>
    <submittedName>
        <fullName evidence="2">Uncharacterized protein</fullName>
    </submittedName>
</protein>
<evidence type="ECO:0000313" key="3">
    <source>
        <dbReference type="Proteomes" id="UP000041254"/>
    </source>
</evidence>
<feature type="compositionally biased region" description="Basic and acidic residues" evidence="1">
    <location>
        <begin position="46"/>
        <end position="86"/>
    </location>
</feature>
<feature type="region of interest" description="Disordered" evidence="1">
    <location>
        <begin position="402"/>
        <end position="422"/>
    </location>
</feature>
<dbReference type="AlphaFoldDB" id="A0A0G4ECW7"/>
<proteinExistence type="predicted"/>
<organism evidence="2 3">
    <name type="scientific">Vitrella brassicaformis (strain CCMP3155)</name>
    <dbReference type="NCBI Taxonomy" id="1169540"/>
    <lineage>
        <taxon>Eukaryota</taxon>
        <taxon>Sar</taxon>
        <taxon>Alveolata</taxon>
        <taxon>Colpodellida</taxon>
        <taxon>Vitrellaceae</taxon>
        <taxon>Vitrella</taxon>
    </lineage>
</organism>
<dbReference type="InParanoid" id="A0A0G4ECW7"/>
<gene>
    <name evidence="2" type="ORF">Vbra_4747</name>
</gene>
<feature type="compositionally biased region" description="Basic and acidic residues" evidence="1">
    <location>
        <begin position="208"/>
        <end position="218"/>
    </location>
</feature>
<dbReference type="VEuPathDB" id="CryptoDB:Vbra_4747"/>